<reference evidence="2" key="2">
    <citation type="journal article" date="2020" name="Int. J. Syst. Evol. Microbiol.">
        <title>Genomic insights into a novel species Rhodoferax aquaticus sp. nov., isolated from freshwater.</title>
        <authorList>
            <person name="Li T."/>
            <person name="Zhuo Y."/>
            <person name="Jin C.Z."/>
            <person name="Wu X."/>
            <person name="Ko S.R."/>
            <person name="Jin F.J."/>
            <person name="Ahn C.Y."/>
            <person name="Oh H.M."/>
            <person name="Lee H.G."/>
            <person name="Jin L."/>
        </authorList>
    </citation>
    <scope>NUCLEOTIDE SEQUENCE [LARGE SCALE GENOMIC DNA]</scope>
    <source>
        <strain evidence="2">Gr-4</strain>
    </source>
</reference>
<dbReference type="InterPro" id="IPR009363">
    <property type="entry name" value="Phage_Mu_Gp16"/>
</dbReference>
<dbReference type="Proteomes" id="UP000317365">
    <property type="component" value="Chromosome"/>
</dbReference>
<dbReference type="KEGG" id="rhg:EXZ61_18050"/>
<proteinExistence type="predicted"/>
<dbReference type="Pfam" id="PF06252">
    <property type="entry name" value="GemA"/>
    <property type="match status" value="1"/>
</dbReference>
<organism evidence="1 2">
    <name type="scientific">Rhodoferax aquaticus</name>
    <dbReference type="NCBI Taxonomy" id="2527691"/>
    <lineage>
        <taxon>Bacteria</taxon>
        <taxon>Pseudomonadati</taxon>
        <taxon>Pseudomonadota</taxon>
        <taxon>Betaproteobacteria</taxon>
        <taxon>Burkholderiales</taxon>
        <taxon>Comamonadaceae</taxon>
        <taxon>Rhodoferax</taxon>
    </lineage>
</organism>
<dbReference type="AlphaFoldDB" id="A0A515ETC3"/>
<name>A0A515ETC3_9BURK</name>
<protein>
    <submittedName>
        <fullName evidence="1">Regulatory protein GemA</fullName>
    </submittedName>
</protein>
<sequence>MSAGKPMNHTAAIHVLKGLFKLQEDDYRALLVNLVGKSSCKDMTTAEQVVVRTHMDKLAQRMGVQKPGRAAKPKSAGALREERPQVRKLKAMWWALAEVGAVDRPESPAACLQAVEAWCKRQASHGKIGPFDALRFADTMQLNKLIEEMKAWGERVEANTL</sequence>
<evidence type="ECO:0000313" key="2">
    <source>
        <dbReference type="Proteomes" id="UP000317365"/>
    </source>
</evidence>
<accession>A0A515ETC3</accession>
<evidence type="ECO:0000313" key="1">
    <source>
        <dbReference type="EMBL" id="QDL55925.1"/>
    </source>
</evidence>
<reference evidence="2" key="1">
    <citation type="submission" date="2019-02" db="EMBL/GenBank/DDBJ databases">
        <title>Complete genome sequence of Rhodoferax sp. Gr-4.</title>
        <authorList>
            <person name="Jin L."/>
        </authorList>
    </citation>
    <scope>NUCLEOTIDE SEQUENCE [LARGE SCALE GENOMIC DNA]</scope>
    <source>
        <strain evidence="2">Gr-4</strain>
    </source>
</reference>
<gene>
    <name evidence="1" type="ORF">EXZ61_18050</name>
</gene>
<keyword evidence="2" id="KW-1185">Reference proteome</keyword>
<dbReference type="RefSeq" id="WP_142813077.1">
    <property type="nucleotide sequence ID" value="NZ_CP036282.1"/>
</dbReference>
<dbReference type="EMBL" id="CP036282">
    <property type="protein sequence ID" value="QDL55925.1"/>
    <property type="molecule type" value="Genomic_DNA"/>
</dbReference>